<keyword evidence="3" id="KW-1185">Reference proteome</keyword>
<proteinExistence type="predicted"/>
<feature type="region of interest" description="Disordered" evidence="1">
    <location>
        <begin position="76"/>
        <end position="229"/>
    </location>
</feature>
<dbReference type="Proteomes" id="UP001177023">
    <property type="component" value="Unassembled WGS sequence"/>
</dbReference>
<sequence length="460" mass="51750">MDSSTYEALGSDQNYRVSICGGDHHKMSLADVNRLLNTTDAMLQLKLRFPGKKKSDKCLELIGIVERWSRDNIQPGKIPAKKAGRPRAAKAVDAANDAAGRAAASPPKRRIVTRAMALRGHRRSSVKVATPKRRRKRTIRFKDEEDEDEENEEGMDIEARDNGAEDPPLLQAEDIDEENEDEPEHDNQPPVLKQEDKEDQMDGAEPQETKEVIREVEKEQREQNIKAPVVREARPNLRLNATFREDPHDQEDDIEPPVLVANELMKMELEGGTAKKEEPEDAQQVATLEKNEQHVGRLMPNMPSAPGPSYIPPVVPQRVSLNFIRRPSMMRRPSLLAPINEDRVLNTRPSQRPIGQGPSTAARDDDEEMDTNPSFVPEERLSVIRSASEASNSLEPARVTPPNDEGDENDLKTDDIMNLSSRASLSPRMKQLLEDGLRNLPSHLRVRRTLERYSAAPSAR</sequence>
<feature type="compositionally biased region" description="Basic and acidic residues" evidence="1">
    <location>
        <begin position="207"/>
        <end position="229"/>
    </location>
</feature>
<accession>A0AA36D071</accession>
<comment type="caution">
    <text evidence="2">The sequence shown here is derived from an EMBL/GenBank/DDBJ whole genome shotgun (WGS) entry which is preliminary data.</text>
</comment>
<feature type="compositionally biased region" description="Basic residues" evidence="1">
    <location>
        <begin position="119"/>
        <end position="139"/>
    </location>
</feature>
<feature type="compositionally biased region" description="Basic residues" evidence="1">
    <location>
        <begin position="79"/>
        <end position="88"/>
    </location>
</feature>
<evidence type="ECO:0000313" key="2">
    <source>
        <dbReference type="EMBL" id="CAJ0578301.1"/>
    </source>
</evidence>
<evidence type="ECO:0000313" key="3">
    <source>
        <dbReference type="Proteomes" id="UP001177023"/>
    </source>
</evidence>
<feature type="compositionally biased region" description="Acidic residues" evidence="1">
    <location>
        <begin position="144"/>
        <end position="156"/>
    </location>
</feature>
<organism evidence="2 3">
    <name type="scientific">Mesorhabditis spiculigera</name>
    <dbReference type="NCBI Taxonomy" id="96644"/>
    <lineage>
        <taxon>Eukaryota</taxon>
        <taxon>Metazoa</taxon>
        <taxon>Ecdysozoa</taxon>
        <taxon>Nematoda</taxon>
        <taxon>Chromadorea</taxon>
        <taxon>Rhabditida</taxon>
        <taxon>Rhabditina</taxon>
        <taxon>Rhabditomorpha</taxon>
        <taxon>Rhabditoidea</taxon>
        <taxon>Rhabditidae</taxon>
        <taxon>Mesorhabditinae</taxon>
        <taxon>Mesorhabditis</taxon>
    </lineage>
</organism>
<name>A0AA36D071_9BILA</name>
<gene>
    <name evidence="2" type="ORF">MSPICULIGERA_LOCUS16560</name>
</gene>
<dbReference type="AlphaFoldDB" id="A0AA36D071"/>
<dbReference type="EMBL" id="CATQJA010002653">
    <property type="protein sequence ID" value="CAJ0578301.1"/>
    <property type="molecule type" value="Genomic_DNA"/>
</dbReference>
<feature type="region of interest" description="Disordered" evidence="1">
    <location>
        <begin position="340"/>
        <end position="427"/>
    </location>
</feature>
<feature type="compositionally biased region" description="Acidic residues" evidence="1">
    <location>
        <begin position="173"/>
        <end position="184"/>
    </location>
</feature>
<reference evidence="2" key="1">
    <citation type="submission" date="2023-06" db="EMBL/GenBank/DDBJ databases">
        <authorList>
            <person name="Delattre M."/>
        </authorList>
    </citation>
    <scope>NUCLEOTIDE SEQUENCE</scope>
    <source>
        <strain evidence="2">AF72</strain>
    </source>
</reference>
<feature type="compositionally biased region" description="Low complexity" evidence="1">
    <location>
        <begin position="89"/>
        <end position="106"/>
    </location>
</feature>
<feature type="non-terminal residue" evidence="2">
    <location>
        <position position="1"/>
    </location>
</feature>
<evidence type="ECO:0000256" key="1">
    <source>
        <dbReference type="SAM" id="MobiDB-lite"/>
    </source>
</evidence>
<protein>
    <submittedName>
        <fullName evidence="2">Uncharacterized protein</fullName>
    </submittedName>
</protein>